<keyword evidence="2" id="KW-1185">Reference proteome</keyword>
<sequence length="217" mass="25172">MIYFFYIIETHYTNTLNQKFIFSISKKLSWPFTNVGRFVSYKIFSLKNSLRHAALLMYLFPISVFSLNSIHEDTLKIKNENTASYIYIVEGTVVKNFDEINVKHFSKRSNASVVKHKIKSSLKKLKISKVHVALNNIPPGKYINNTNFQFVFNNEGFTTITSQNNDGKGKTLVYKSVSEEHWDSDFYLKLKINTVNYKEKFNLLSGSITIRPPPLFT</sequence>
<dbReference type="RefSeq" id="WP_072412894.1">
    <property type="nucleotide sequence ID" value="NZ_FPKW01000035.1"/>
</dbReference>
<dbReference type="Proteomes" id="UP000182034">
    <property type="component" value="Unassembled WGS sequence"/>
</dbReference>
<name>A0A1K2IXN0_9FLAO</name>
<organism evidence="1 2">
    <name type="scientific">Chryseobacterium limigenitum</name>
    <dbReference type="NCBI Taxonomy" id="1612149"/>
    <lineage>
        <taxon>Bacteria</taxon>
        <taxon>Pseudomonadati</taxon>
        <taxon>Bacteroidota</taxon>
        <taxon>Flavobacteriia</taxon>
        <taxon>Flavobacteriales</taxon>
        <taxon>Weeksellaceae</taxon>
        <taxon>Chryseobacterium group</taxon>
        <taxon>Chryseobacterium</taxon>
    </lineage>
</organism>
<dbReference type="AlphaFoldDB" id="A0A1K2IXN0"/>
<evidence type="ECO:0000313" key="1">
    <source>
        <dbReference type="EMBL" id="SFZ97034.1"/>
    </source>
</evidence>
<dbReference type="EMBL" id="FPKW01000035">
    <property type="protein sequence ID" value="SFZ97034.1"/>
    <property type="molecule type" value="Genomic_DNA"/>
</dbReference>
<evidence type="ECO:0000313" key="2">
    <source>
        <dbReference type="Proteomes" id="UP000182034"/>
    </source>
</evidence>
<dbReference type="STRING" id="1612149.SAMN05216324_1356"/>
<gene>
    <name evidence="1" type="ORF">SAMN05216324_1356</name>
</gene>
<accession>A0A1K2IXN0</accession>
<proteinExistence type="predicted"/>
<reference evidence="2" key="1">
    <citation type="submission" date="2016-10" db="EMBL/GenBank/DDBJ databases">
        <authorList>
            <person name="Varghese N."/>
            <person name="Submissions S."/>
        </authorList>
    </citation>
    <scope>NUCLEOTIDE SEQUENCE [LARGE SCALE GENOMIC DNA]</scope>
    <source>
        <strain evidence="2">SUR2</strain>
    </source>
</reference>
<protein>
    <submittedName>
        <fullName evidence="1">Uncharacterized protein</fullName>
    </submittedName>
</protein>